<evidence type="ECO:0000259" key="6">
    <source>
        <dbReference type="Pfam" id="PF06803"/>
    </source>
</evidence>
<dbReference type="EMBL" id="CVLB01000001">
    <property type="protein sequence ID" value="CRF31375.1"/>
    <property type="molecule type" value="Genomic_DNA"/>
</dbReference>
<keyword evidence="4 5" id="KW-0472">Membrane</keyword>
<dbReference type="AlphaFoldDB" id="A0A0G4K3C1"/>
<protein>
    <recommendedName>
        <fullName evidence="6">DUF1232 domain-containing protein</fullName>
    </recommendedName>
</protein>
<feature type="transmembrane region" description="Helical" evidence="5">
    <location>
        <begin position="45"/>
        <end position="65"/>
    </location>
</feature>
<gene>
    <name evidence="7" type="ORF">BRSU_0060</name>
</gene>
<proteinExistence type="predicted"/>
<reference evidence="8" key="1">
    <citation type="submission" date="2015-04" db="EMBL/GenBank/DDBJ databases">
        <authorList>
            <person name="Mushtaq Mamoona"/>
        </authorList>
    </citation>
    <scope>NUCLEOTIDE SEQUENCE [LARGE SCALE GENOMIC DNA]</scope>
    <source>
        <strain evidence="8">AN4859/03</strain>
    </source>
</reference>
<sequence>MANDKKNKEDYVEINEDDIEILGEDGIYRKYEVYKRYQNRNKMKLRYWLPFITAVIYTLSPIDLIPDRIPIGKLDDILLLVISFMYGIKKANFSYNPIINVIVRNIILSITITGFVMMIIIYILAVLL</sequence>
<accession>A0A0G4K3C1</accession>
<evidence type="ECO:0000313" key="7">
    <source>
        <dbReference type="EMBL" id="CRF31375.1"/>
    </source>
</evidence>
<comment type="subcellular location">
    <subcellularLocation>
        <location evidence="1">Endomembrane system</location>
        <topology evidence="1">Multi-pass membrane protein</topology>
    </subcellularLocation>
</comment>
<name>A0A0G4K3C1_9SPIR</name>
<feature type="transmembrane region" description="Helical" evidence="5">
    <location>
        <begin position="71"/>
        <end position="89"/>
    </location>
</feature>
<keyword evidence="2 5" id="KW-0812">Transmembrane</keyword>
<evidence type="ECO:0000313" key="8">
    <source>
        <dbReference type="Proteomes" id="UP000043763"/>
    </source>
</evidence>
<evidence type="ECO:0000256" key="1">
    <source>
        <dbReference type="ARBA" id="ARBA00004127"/>
    </source>
</evidence>
<keyword evidence="3 5" id="KW-1133">Transmembrane helix</keyword>
<feature type="transmembrane region" description="Helical" evidence="5">
    <location>
        <begin position="101"/>
        <end position="125"/>
    </location>
</feature>
<dbReference type="InterPro" id="IPR010652">
    <property type="entry name" value="DUF1232"/>
</dbReference>
<dbReference type="RefSeq" id="WP_048593267.1">
    <property type="nucleotide sequence ID" value="NZ_CVLB01000001.1"/>
</dbReference>
<evidence type="ECO:0000256" key="2">
    <source>
        <dbReference type="ARBA" id="ARBA00022692"/>
    </source>
</evidence>
<evidence type="ECO:0000256" key="5">
    <source>
        <dbReference type="SAM" id="Phobius"/>
    </source>
</evidence>
<evidence type="ECO:0000256" key="3">
    <source>
        <dbReference type="ARBA" id="ARBA00022989"/>
    </source>
</evidence>
<dbReference type="GO" id="GO:0012505">
    <property type="term" value="C:endomembrane system"/>
    <property type="evidence" value="ECO:0007669"/>
    <property type="project" value="UniProtKB-SubCell"/>
</dbReference>
<dbReference type="Proteomes" id="UP000043763">
    <property type="component" value="Unassembled WGS sequence"/>
</dbReference>
<organism evidence="7 8">
    <name type="scientific">Brachyspira suanatina</name>
    <dbReference type="NCBI Taxonomy" id="381802"/>
    <lineage>
        <taxon>Bacteria</taxon>
        <taxon>Pseudomonadati</taxon>
        <taxon>Spirochaetota</taxon>
        <taxon>Spirochaetia</taxon>
        <taxon>Brachyspirales</taxon>
        <taxon>Brachyspiraceae</taxon>
        <taxon>Brachyspira</taxon>
    </lineage>
</organism>
<evidence type="ECO:0000256" key="4">
    <source>
        <dbReference type="ARBA" id="ARBA00023136"/>
    </source>
</evidence>
<keyword evidence="8" id="KW-1185">Reference proteome</keyword>
<dbReference type="Pfam" id="PF06803">
    <property type="entry name" value="DUF1232"/>
    <property type="match status" value="1"/>
</dbReference>
<dbReference type="OrthoDB" id="9800202at2"/>
<feature type="domain" description="DUF1232" evidence="6">
    <location>
        <begin position="52"/>
        <end position="81"/>
    </location>
</feature>